<dbReference type="Proteomes" id="UP000478052">
    <property type="component" value="Unassembled WGS sequence"/>
</dbReference>
<dbReference type="PANTHER" id="PTHR45749">
    <property type="match status" value="1"/>
</dbReference>
<keyword evidence="3" id="KW-1185">Reference proteome</keyword>
<proteinExistence type="predicted"/>
<evidence type="ECO:0000259" key="1">
    <source>
        <dbReference type="Pfam" id="PF05699"/>
    </source>
</evidence>
<evidence type="ECO:0000313" key="3">
    <source>
        <dbReference type="Proteomes" id="UP000478052"/>
    </source>
</evidence>
<dbReference type="AlphaFoldDB" id="A0A6G0Z0N7"/>
<dbReference type="EMBL" id="VUJU01001779">
    <property type="protein sequence ID" value="KAF0763872.1"/>
    <property type="molecule type" value="Genomic_DNA"/>
</dbReference>
<sequence>MKIEDKLFTSVENSVTFTMSSYIKSKELDVFPNLNTVMRMFLSTAVANCTEERSFSVLKRVKNNLRSTMSVEKLNALALLNIENKLLNAIGLNDVINDFNSKKAKKKL</sequence>
<feature type="domain" description="HAT C-terminal dimerisation" evidence="1">
    <location>
        <begin position="16"/>
        <end position="85"/>
    </location>
</feature>
<reference evidence="2 3" key="1">
    <citation type="submission" date="2019-08" db="EMBL/GenBank/DDBJ databases">
        <title>Whole genome of Aphis craccivora.</title>
        <authorList>
            <person name="Voronova N.V."/>
            <person name="Shulinski R.S."/>
            <person name="Bandarenka Y.V."/>
            <person name="Zhorov D.G."/>
            <person name="Warner D."/>
        </authorList>
    </citation>
    <scope>NUCLEOTIDE SEQUENCE [LARGE SCALE GENOMIC DNA]</scope>
    <source>
        <strain evidence="2">180601</strain>
        <tissue evidence="2">Whole Body</tissue>
    </source>
</reference>
<dbReference type="OrthoDB" id="6599302at2759"/>
<dbReference type="InterPro" id="IPR008906">
    <property type="entry name" value="HATC_C_dom"/>
</dbReference>
<accession>A0A6G0Z0N7</accession>
<evidence type="ECO:0000313" key="2">
    <source>
        <dbReference type="EMBL" id="KAF0763872.1"/>
    </source>
</evidence>
<protein>
    <submittedName>
        <fullName evidence="2">Zinc finger MYM-type protein 1-like</fullName>
    </submittedName>
</protein>
<dbReference type="PANTHER" id="PTHR45749:SF21">
    <property type="entry name" value="DUF4371 DOMAIN-CONTAINING PROTEIN"/>
    <property type="match status" value="1"/>
</dbReference>
<dbReference type="Pfam" id="PF05699">
    <property type="entry name" value="Dimer_Tnp_hAT"/>
    <property type="match status" value="1"/>
</dbReference>
<name>A0A6G0Z0N7_APHCR</name>
<dbReference type="GO" id="GO:0046983">
    <property type="term" value="F:protein dimerization activity"/>
    <property type="evidence" value="ECO:0007669"/>
    <property type="project" value="InterPro"/>
</dbReference>
<gene>
    <name evidence="2" type="ORF">FWK35_00025875</name>
</gene>
<comment type="caution">
    <text evidence="2">The sequence shown here is derived from an EMBL/GenBank/DDBJ whole genome shotgun (WGS) entry which is preliminary data.</text>
</comment>
<organism evidence="2 3">
    <name type="scientific">Aphis craccivora</name>
    <name type="common">Cowpea aphid</name>
    <dbReference type="NCBI Taxonomy" id="307492"/>
    <lineage>
        <taxon>Eukaryota</taxon>
        <taxon>Metazoa</taxon>
        <taxon>Ecdysozoa</taxon>
        <taxon>Arthropoda</taxon>
        <taxon>Hexapoda</taxon>
        <taxon>Insecta</taxon>
        <taxon>Pterygota</taxon>
        <taxon>Neoptera</taxon>
        <taxon>Paraneoptera</taxon>
        <taxon>Hemiptera</taxon>
        <taxon>Sternorrhyncha</taxon>
        <taxon>Aphidomorpha</taxon>
        <taxon>Aphidoidea</taxon>
        <taxon>Aphididae</taxon>
        <taxon>Aphidini</taxon>
        <taxon>Aphis</taxon>
        <taxon>Aphis</taxon>
    </lineage>
</organism>